<dbReference type="InterPro" id="IPR032640">
    <property type="entry name" value="AMPK1_CBM"/>
</dbReference>
<dbReference type="InterPro" id="IPR014756">
    <property type="entry name" value="Ig_E-set"/>
</dbReference>
<dbReference type="RefSeq" id="WP_207566801.1">
    <property type="nucleotide sequence ID" value="NZ_CP071446.1"/>
</dbReference>
<reference evidence="3 4" key="1">
    <citation type="submission" date="2021-03" db="EMBL/GenBank/DDBJ databases">
        <title>Thermosipho ferrireducens sp.nov., an anaerobic thermophilic iron-reducing bacterium isolated from a deep-sea hydrothermal sulfide deposits.</title>
        <authorList>
            <person name="Zeng X."/>
            <person name="Chen Y."/>
            <person name="Shao Z."/>
        </authorList>
    </citation>
    <scope>NUCLEOTIDE SEQUENCE [LARGE SCALE GENOMIC DNA]</scope>
    <source>
        <strain evidence="3 4">JL129W03</strain>
    </source>
</reference>
<proteinExistence type="inferred from homology"/>
<dbReference type="CDD" id="cd07184">
    <property type="entry name" value="E_set_Isoamylase_like_N"/>
    <property type="match status" value="2"/>
</dbReference>
<protein>
    <submittedName>
        <fullName evidence="3">Glycoside hydrolase family 13</fullName>
    </submittedName>
</protein>
<feature type="domain" description="CBM20" evidence="2">
    <location>
        <begin position="149"/>
        <end position="228"/>
    </location>
</feature>
<dbReference type="InterPro" id="IPR004193">
    <property type="entry name" value="Glyco_hydro_13_N"/>
</dbReference>
<dbReference type="SUPFAM" id="SSF81296">
    <property type="entry name" value="E set domains"/>
    <property type="match status" value="3"/>
</dbReference>
<dbReference type="PANTHER" id="PTHR10343">
    <property type="entry name" value="5'-AMP-ACTIVATED PROTEIN KINASE , BETA SUBUNIT"/>
    <property type="match status" value="1"/>
</dbReference>
<gene>
    <name evidence="3" type="ORF">JYK00_00585</name>
</gene>
<dbReference type="GO" id="GO:0016787">
    <property type="term" value="F:hydrolase activity"/>
    <property type="evidence" value="ECO:0007669"/>
    <property type="project" value="UniProtKB-KW"/>
</dbReference>
<evidence type="ECO:0000313" key="3">
    <source>
        <dbReference type="EMBL" id="QTA38080.1"/>
    </source>
</evidence>
<dbReference type="PANTHER" id="PTHR10343:SF84">
    <property type="entry name" value="5'-AMP-ACTIVATED PROTEIN KINASE SUBUNIT BETA-1"/>
    <property type="match status" value="1"/>
</dbReference>
<feature type="domain" description="CBM20" evidence="2">
    <location>
        <begin position="28"/>
        <end position="105"/>
    </location>
</feature>
<name>A0ABX7S8F7_9BACT</name>
<sequence>MRKIIVLFSLLFVLLINGFSAVTYENGFVVFTFQSDGDVVYLAGNFNNWNSSALPMEKINGIWTVKLQLEPGTYQYKYVINGTDWKEDPKAPSYVDDGFGGKNGAFILTEDGKILPVENGVIDESSQKKATYEVNKNREDTIFVDEEGFVVLRYYNPEAEYVTIAGDFNGWDSEAAELYDMGDGWWEAILELEPGIYEYKFVVNGEEWITDPNAFAFVDDGFGGKNGVFEVVEQDGKLYVTVPGTSGKEEKKKELSLSPGLNVVDGKVYFVVKKEGVEAAYLAGSFNSWNPTDIKMSLENGYWVASLNLSPGTYEYKYVFIVAGNQVWQEDPNAPGYKPDGFGGKNGVFKLVNEDGKLSIEEVQETSGGLPVKGEYTFEHSFKYDSNKILTGSSVSHALYLEFVPNEEVDVSIKYSGANINYGIVDFKGQMYEFLAHYNKSVDLPMDGSKSGIILKVPLSDFNIYVGAGYSSAYLPYFVGFGYKNFAVYYADKYFDVLSKSIVGKIDFEIGIDLQTVFGYHIDSGKYYASIQASSTNWSINSSYNGEDMELNFTYSGVSLHTEYNLQYLTYVFGGELVIGDYYGVGVEYSKTTLLDKVAFYGKYYGDDVEFTLKTRIENISDIQNNLYFDIIGTVRF</sequence>
<feature type="domain" description="CBM20" evidence="2">
    <location>
        <begin position="265"/>
        <end position="348"/>
    </location>
</feature>
<comment type="similarity">
    <text evidence="1">Belongs to the 5'-AMP-activated protein kinase beta subunit family.</text>
</comment>
<dbReference type="Gene3D" id="2.60.40.10">
    <property type="entry name" value="Immunoglobulins"/>
    <property type="match status" value="3"/>
</dbReference>
<dbReference type="InterPro" id="IPR002044">
    <property type="entry name" value="CBM20"/>
</dbReference>
<accession>A0ABX7S8F7</accession>
<keyword evidence="4" id="KW-1185">Reference proteome</keyword>
<dbReference type="Proteomes" id="UP000671862">
    <property type="component" value="Chromosome"/>
</dbReference>
<evidence type="ECO:0000256" key="1">
    <source>
        <dbReference type="ARBA" id="ARBA00010926"/>
    </source>
</evidence>
<dbReference type="EMBL" id="CP071446">
    <property type="protein sequence ID" value="QTA38080.1"/>
    <property type="molecule type" value="Genomic_DNA"/>
</dbReference>
<keyword evidence="3" id="KW-0378">Hydrolase</keyword>
<dbReference type="InterPro" id="IPR050827">
    <property type="entry name" value="CRP1_MDG1_kinase"/>
</dbReference>
<organism evidence="3 4">
    <name type="scientific">Thermosipho ferrireducens</name>
    <dbReference type="NCBI Taxonomy" id="2571116"/>
    <lineage>
        <taxon>Bacteria</taxon>
        <taxon>Thermotogati</taxon>
        <taxon>Thermotogota</taxon>
        <taxon>Thermotogae</taxon>
        <taxon>Thermotogales</taxon>
        <taxon>Fervidobacteriaceae</taxon>
        <taxon>Thermosipho</taxon>
    </lineage>
</organism>
<dbReference type="SMART" id="SM01065">
    <property type="entry name" value="CBM_2"/>
    <property type="match status" value="3"/>
</dbReference>
<evidence type="ECO:0000259" key="2">
    <source>
        <dbReference type="SMART" id="SM01065"/>
    </source>
</evidence>
<dbReference type="Pfam" id="PF02922">
    <property type="entry name" value="CBM_48"/>
    <property type="match status" value="1"/>
</dbReference>
<dbReference type="InterPro" id="IPR013783">
    <property type="entry name" value="Ig-like_fold"/>
</dbReference>
<dbReference type="CDD" id="cd02859">
    <property type="entry name" value="E_set_AMPKbeta_like_N"/>
    <property type="match status" value="1"/>
</dbReference>
<dbReference type="Pfam" id="PF16561">
    <property type="entry name" value="AMPK1_CBM"/>
    <property type="match status" value="2"/>
</dbReference>
<evidence type="ECO:0000313" key="4">
    <source>
        <dbReference type="Proteomes" id="UP000671862"/>
    </source>
</evidence>